<protein>
    <submittedName>
        <fullName evidence="2">Uncharacterized protein</fullName>
    </submittedName>
</protein>
<dbReference type="Proteomes" id="UP000185511">
    <property type="component" value="Chromosome"/>
</dbReference>
<feature type="transmembrane region" description="Helical" evidence="1">
    <location>
        <begin position="56"/>
        <end position="78"/>
    </location>
</feature>
<dbReference type="AlphaFoldDB" id="A0AAC9LFY7"/>
<evidence type="ECO:0000313" key="3">
    <source>
        <dbReference type="Proteomes" id="UP000185511"/>
    </source>
</evidence>
<keyword evidence="1" id="KW-0812">Transmembrane</keyword>
<sequence length="243" mass="25562">MVTTRKSILPTLSTRLLRTQSSWLAIFWAIVLVAVAIVSVLIAIFGQLEFSVADWIVPYSIKYALAGIGMGMLTVSLLQSVATGITRGEFLAAWRVVAVAMALLLGIGTTVVLWGERLIHDAVGLPAQLSGAHLYGSIEQVHLILAENLVIGLVHLVAGCLIGVIFHRGSGLGRWPLLALPVIPVVIVEWALIRFGGSAASGFPGSDATSVAWFLGIGAVCVAIPAVATHLLAREIPFTAAAE</sequence>
<dbReference type="KEGG" id="acad:UA74_24440"/>
<feature type="transmembrane region" description="Helical" evidence="1">
    <location>
        <begin position="21"/>
        <end position="44"/>
    </location>
</feature>
<keyword evidence="1" id="KW-0472">Membrane</keyword>
<accession>A0AAC9LFY7</accession>
<feature type="transmembrane region" description="Helical" evidence="1">
    <location>
        <begin position="143"/>
        <end position="166"/>
    </location>
</feature>
<keyword evidence="1" id="KW-1133">Transmembrane helix</keyword>
<gene>
    <name evidence="2" type="ORF">UA74_24440</name>
</gene>
<keyword evidence="3" id="KW-1185">Reference proteome</keyword>
<feature type="transmembrane region" description="Helical" evidence="1">
    <location>
        <begin position="213"/>
        <end position="233"/>
    </location>
</feature>
<dbReference type="RefSeq" id="WP_075742363.1">
    <property type="nucleotide sequence ID" value="NZ_CP016076.1"/>
</dbReference>
<reference evidence="3" key="1">
    <citation type="submission" date="2016-06" db="EMBL/GenBank/DDBJ databases">
        <title>Complete genome sequence of Actinoalloteichus fjordicus DSM 46855 (=ADI127-17), type strain of the new species Actinoalloteichus fjordicus.</title>
        <authorList>
            <person name="Ruckert C."/>
            <person name="Nouioui I."/>
            <person name="Willmese J."/>
            <person name="van Wezel G."/>
            <person name="Klenk H.-P."/>
            <person name="Kalinowski J."/>
            <person name="Zotchev S.B."/>
        </authorList>
    </citation>
    <scope>NUCLEOTIDE SEQUENCE [LARGE SCALE GENOMIC DNA]</scope>
    <source>
        <strain evidence="3">ADI127-7</strain>
    </source>
</reference>
<organism evidence="2 3">
    <name type="scientific">Actinoalloteichus fjordicus</name>
    <dbReference type="NCBI Taxonomy" id="1612552"/>
    <lineage>
        <taxon>Bacteria</taxon>
        <taxon>Bacillati</taxon>
        <taxon>Actinomycetota</taxon>
        <taxon>Actinomycetes</taxon>
        <taxon>Pseudonocardiales</taxon>
        <taxon>Pseudonocardiaceae</taxon>
        <taxon>Actinoalloteichus</taxon>
    </lineage>
</organism>
<evidence type="ECO:0000256" key="1">
    <source>
        <dbReference type="SAM" id="Phobius"/>
    </source>
</evidence>
<evidence type="ECO:0000313" key="2">
    <source>
        <dbReference type="EMBL" id="APU16902.1"/>
    </source>
</evidence>
<feature type="transmembrane region" description="Helical" evidence="1">
    <location>
        <begin position="90"/>
        <end position="114"/>
    </location>
</feature>
<name>A0AAC9LFY7_9PSEU</name>
<dbReference type="EMBL" id="CP016076">
    <property type="protein sequence ID" value="APU16902.1"/>
    <property type="molecule type" value="Genomic_DNA"/>
</dbReference>
<feature type="transmembrane region" description="Helical" evidence="1">
    <location>
        <begin position="175"/>
        <end position="193"/>
    </location>
</feature>
<proteinExistence type="predicted"/>